<dbReference type="PANTHER" id="PTHR43160:SF3">
    <property type="entry name" value="ACONITATE HYDRATASE, MITOCHONDRIAL"/>
    <property type="match status" value="1"/>
</dbReference>
<proteinExistence type="predicted"/>
<dbReference type="GO" id="GO:0051539">
    <property type="term" value="F:4 iron, 4 sulfur cluster binding"/>
    <property type="evidence" value="ECO:0007669"/>
    <property type="project" value="TreeGrafter"/>
</dbReference>
<dbReference type="InterPro" id="IPR036008">
    <property type="entry name" value="Aconitase_4Fe-4S_dom"/>
</dbReference>
<dbReference type="SUPFAM" id="SSF53732">
    <property type="entry name" value="Aconitase iron-sulfur domain"/>
    <property type="match status" value="1"/>
</dbReference>
<reference evidence="13" key="2">
    <citation type="journal article" date="2021" name="PeerJ">
        <title>Extensive microbial diversity within the chicken gut microbiome revealed by metagenomics and culture.</title>
        <authorList>
            <person name="Gilroy R."/>
            <person name="Ravi A."/>
            <person name="Getino M."/>
            <person name="Pursley I."/>
            <person name="Horton D.L."/>
            <person name="Alikhan N.F."/>
            <person name="Baker D."/>
            <person name="Gharbi K."/>
            <person name="Hall N."/>
            <person name="Watson M."/>
            <person name="Adriaenssens E.M."/>
            <person name="Foster-Nyarko E."/>
            <person name="Jarju S."/>
            <person name="Secka A."/>
            <person name="Antonio M."/>
            <person name="Oren A."/>
            <person name="Chaudhuri R.R."/>
            <person name="La Ragione R."/>
            <person name="Hildebrand F."/>
            <person name="Pallen M.J."/>
        </authorList>
    </citation>
    <scope>NUCLEOTIDE SEQUENCE</scope>
    <source>
        <strain evidence="13">11167</strain>
    </source>
</reference>
<dbReference type="GO" id="GO:0046872">
    <property type="term" value="F:metal ion binding"/>
    <property type="evidence" value="ECO:0007669"/>
    <property type="project" value="UniProtKB-KW"/>
</dbReference>
<dbReference type="AlphaFoldDB" id="A0A9D9E989"/>
<reference evidence="13" key="1">
    <citation type="submission" date="2020-10" db="EMBL/GenBank/DDBJ databases">
        <authorList>
            <person name="Gilroy R."/>
        </authorList>
    </citation>
    <scope>NUCLEOTIDE SEQUENCE</scope>
    <source>
        <strain evidence="13">11167</strain>
    </source>
</reference>
<protein>
    <recommendedName>
        <fullName evidence="4">Aconitate hydratase A</fullName>
        <ecNumber evidence="3">4.2.1.3</ecNumber>
    </recommendedName>
    <alternativeName>
        <fullName evidence="10">Iron-responsive protein-like</fullName>
    </alternativeName>
    <alternativeName>
        <fullName evidence="9">RNA-binding protein</fullName>
    </alternativeName>
</protein>
<dbReference type="PANTHER" id="PTHR43160">
    <property type="entry name" value="ACONITATE HYDRATASE B"/>
    <property type="match status" value="1"/>
</dbReference>
<dbReference type="NCBIfam" id="TIGR01342">
    <property type="entry name" value="acon_putative"/>
    <property type="match status" value="1"/>
</dbReference>
<feature type="domain" description="Aconitase A/isopropylmalate dehydratase small subunit swivel" evidence="12">
    <location>
        <begin position="507"/>
        <end position="579"/>
    </location>
</feature>
<dbReference type="InterPro" id="IPR015928">
    <property type="entry name" value="Aconitase/3IPM_dehydase_swvl"/>
</dbReference>
<evidence type="ECO:0000256" key="10">
    <source>
        <dbReference type="ARBA" id="ARBA00031977"/>
    </source>
</evidence>
<evidence type="ECO:0000259" key="12">
    <source>
        <dbReference type="Pfam" id="PF00694"/>
    </source>
</evidence>
<comment type="catalytic activity">
    <reaction evidence="8">
        <text>citrate = D-threo-isocitrate</text>
        <dbReference type="Rhea" id="RHEA:10336"/>
        <dbReference type="ChEBI" id="CHEBI:15562"/>
        <dbReference type="ChEBI" id="CHEBI:16947"/>
        <dbReference type="EC" id="4.2.1.3"/>
    </reaction>
</comment>
<dbReference type="Pfam" id="PF00694">
    <property type="entry name" value="Aconitase_C"/>
    <property type="match status" value="1"/>
</dbReference>
<keyword evidence="5" id="KW-0479">Metal-binding</keyword>
<dbReference type="InterPro" id="IPR000573">
    <property type="entry name" value="AconitaseA/IPMdHydase_ssu_swvl"/>
</dbReference>
<keyword evidence="13" id="KW-0456">Lyase</keyword>
<comment type="cofactor">
    <cofactor evidence="1">
        <name>[4Fe-4S] cluster</name>
        <dbReference type="ChEBI" id="CHEBI:49883"/>
    </cofactor>
</comment>
<evidence type="ECO:0000256" key="5">
    <source>
        <dbReference type="ARBA" id="ARBA00022723"/>
    </source>
</evidence>
<evidence type="ECO:0000256" key="9">
    <source>
        <dbReference type="ARBA" id="ARBA00031081"/>
    </source>
</evidence>
<keyword evidence="6" id="KW-0408">Iron</keyword>
<evidence type="ECO:0000256" key="1">
    <source>
        <dbReference type="ARBA" id="ARBA00001966"/>
    </source>
</evidence>
<dbReference type="Gene3D" id="3.30.499.10">
    <property type="entry name" value="Aconitase, domain 3"/>
    <property type="match status" value="2"/>
</dbReference>
<comment type="caution">
    <text evidence="13">The sequence shown here is derived from an EMBL/GenBank/DDBJ whole genome shotgun (WGS) entry which is preliminary data.</text>
</comment>
<evidence type="ECO:0000313" key="14">
    <source>
        <dbReference type="Proteomes" id="UP000823633"/>
    </source>
</evidence>
<evidence type="ECO:0000256" key="7">
    <source>
        <dbReference type="ARBA" id="ARBA00023014"/>
    </source>
</evidence>
<sequence length="651" mass="69648">MKLNITQKVLSSHLVEGQLEPGRGISIRIDQTLTQDATGTMAYLQFESIGLDRVRNELAVSYVDHNTIQVGYENADDHRYLQSVAAAKGVVFSKAGNGICHQVHLERFGECGKTLLGSDSHTPTGGALGMAAIGAGGLDVALAMAGVPFPLVCPRVVRIELKGALRPFVTAKDVILRVLERFGVKGNVNTVFEYAGEGVGTLTVPERATICNMGAECGVTFSIFPADDVTRSFLAAQGRSERFHPLEADEGAEYDDHFTIDLSSLVPMAACPHSPGNVKPVSQLAGLKVDQVLVGSCTNSSYADIYKVGRLLEGRKVAPSVSFGVAPGSRQVLLMMGQDGTLERLVRAGARILETACGFCIGNHQSPGSNAVSLRTNNRNFEGRSGTASAQVYLVSPEVAALSALTGVITDPLAQDEVKAVEPPKVDHFPVDDGMLIFPPEDGSDVEILRGPNIGQGPQCEPMAKSVRGEVAIKVGDKITTDHIMPAGARLKYRSNIPVYSNYVFENVDSDFPRRASALRDEGRAAFIVAGQSYGQGSSREHAAICPMYLGVKAVMALSIERIHQANLCNFGILPLVIASQEDYEELQMGQDLEIDDAPGQVMAALEGKSVAVRCLTTGKVYEMKLEITPLQAEMLVAGGRLNQVRSHIDE</sequence>
<dbReference type="Pfam" id="PF00330">
    <property type="entry name" value="Aconitase"/>
    <property type="match status" value="1"/>
</dbReference>
<dbReference type="NCBIfam" id="NF005558">
    <property type="entry name" value="PRK07229.1"/>
    <property type="match status" value="1"/>
</dbReference>
<evidence type="ECO:0000313" key="13">
    <source>
        <dbReference type="EMBL" id="MBO8443368.1"/>
    </source>
</evidence>
<dbReference type="PROSITE" id="PS00450">
    <property type="entry name" value="ACONITASE_1"/>
    <property type="match status" value="1"/>
</dbReference>
<dbReference type="EC" id="4.2.1.3" evidence="3"/>
<dbReference type="Gene3D" id="3.20.19.10">
    <property type="entry name" value="Aconitase, domain 4"/>
    <property type="match status" value="1"/>
</dbReference>
<evidence type="ECO:0000256" key="4">
    <source>
        <dbReference type="ARBA" id="ARBA00019378"/>
    </source>
</evidence>
<dbReference type="GO" id="GO:0005829">
    <property type="term" value="C:cytosol"/>
    <property type="evidence" value="ECO:0007669"/>
    <property type="project" value="TreeGrafter"/>
</dbReference>
<feature type="domain" description="Aconitase/3-isopropylmalate dehydratase large subunit alpha/beta/alpha" evidence="11">
    <location>
        <begin position="7"/>
        <end position="407"/>
    </location>
</feature>
<dbReference type="InterPro" id="IPR015931">
    <property type="entry name" value="Acnase/IPM_dHydase_lsu_aba_1/3"/>
</dbReference>
<dbReference type="InterPro" id="IPR018136">
    <property type="entry name" value="Aconitase_4Fe-4S_BS"/>
</dbReference>
<evidence type="ECO:0000256" key="2">
    <source>
        <dbReference type="ARBA" id="ARBA00004717"/>
    </source>
</evidence>
<dbReference type="EMBL" id="JADIMU010000041">
    <property type="protein sequence ID" value="MBO8443368.1"/>
    <property type="molecule type" value="Genomic_DNA"/>
</dbReference>
<dbReference type="GO" id="GO:0003994">
    <property type="term" value="F:aconitate hydratase activity"/>
    <property type="evidence" value="ECO:0007669"/>
    <property type="project" value="UniProtKB-EC"/>
</dbReference>
<keyword evidence="7" id="KW-0411">Iron-sulfur</keyword>
<dbReference type="GO" id="GO:0006099">
    <property type="term" value="P:tricarboxylic acid cycle"/>
    <property type="evidence" value="ECO:0007669"/>
    <property type="project" value="TreeGrafter"/>
</dbReference>
<evidence type="ECO:0000256" key="8">
    <source>
        <dbReference type="ARBA" id="ARBA00023501"/>
    </source>
</evidence>
<dbReference type="InterPro" id="IPR006250">
    <property type="entry name" value="Aconitase_put"/>
</dbReference>
<dbReference type="InterPro" id="IPR001030">
    <property type="entry name" value="Acoase/IPM_deHydtase_lsu_aba"/>
</dbReference>
<evidence type="ECO:0000256" key="3">
    <source>
        <dbReference type="ARBA" id="ARBA00012926"/>
    </source>
</evidence>
<dbReference type="InterPro" id="IPR050926">
    <property type="entry name" value="Aconitase/IPM_isomerase"/>
</dbReference>
<evidence type="ECO:0000259" key="11">
    <source>
        <dbReference type="Pfam" id="PF00330"/>
    </source>
</evidence>
<organism evidence="13 14">
    <name type="scientific">Candidatus Aphodenecus pullistercoris</name>
    <dbReference type="NCBI Taxonomy" id="2840669"/>
    <lineage>
        <taxon>Bacteria</taxon>
        <taxon>Pseudomonadati</taxon>
        <taxon>Spirochaetota</taxon>
        <taxon>Spirochaetia</taxon>
        <taxon>Spirochaetales</taxon>
        <taxon>Candidatus Aphodenecus</taxon>
    </lineage>
</organism>
<name>A0A9D9E989_9SPIR</name>
<gene>
    <name evidence="13" type="ORF">IAC42_06370</name>
</gene>
<accession>A0A9D9E989</accession>
<comment type="pathway">
    <text evidence="2">Carbohydrate metabolism; tricarboxylic acid cycle; isocitrate from oxaloacetate: step 2/2.</text>
</comment>
<evidence type="ECO:0000256" key="6">
    <source>
        <dbReference type="ARBA" id="ARBA00023004"/>
    </source>
</evidence>
<dbReference type="SUPFAM" id="SSF52016">
    <property type="entry name" value="LeuD/IlvD-like"/>
    <property type="match status" value="1"/>
</dbReference>
<dbReference type="PRINTS" id="PR00415">
    <property type="entry name" value="ACONITASE"/>
</dbReference>
<dbReference type="Proteomes" id="UP000823633">
    <property type="component" value="Unassembled WGS sequence"/>
</dbReference>